<comment type="cofactor">
    <cofactor evidence="1">
        <name>Mg(2+)</name>
        <dbReference type="ChEBI" id="CHEBI:18420"/>
    </cofactor>
</comment>
<dbReference type="InterPro" id="IPR015890">
    <property type="entry name" value="Chorismate_C"/>
</dbReference>
<gene>
    <name evidence="6" type="ORF">HNR02_006748</name>
</gene>
<evidence type="ECO:0000256" key="3">
    <source>
        <dbReference type="ARBA" id="ARBA00022842"/>
    </source>
</evidence>
<dbReference type="SUPFAM" id="SSF56322">
    <property type="entry name" value="ADC synthase"/>
    <property type="match status" value="1"/>
</dbReference>
<dbReference type="InterPro" id="IPR005801">
    <property type="entry name" value="ADC_synthase"/>
</dbReference>
<evidence type="ECO:0000256" key="2">
    <source>
        <dbReference type="ARBA" id="ARBA00022723"/>
    </source>
</evidence>
<comment type="caution">
    <text evidence="6">The sequence shown here is derived from an EMBL/GenBank/DDBJ whole genome shotgun (WGS) entry which is preliminary data.</text>
</comment>
<protein>
    <submittedName>
        <fullName evidence="6">Salicylate synthase</fullName>
    </submittedName>
</protein>
<evidence type="ECO:0000256" key="1">
    <source>
        <dbReference type="ARBA" id="ARBA00001946"/>
    </source>
</evidence>
<dbReference type="GO" id="GO:0000162">
    <property type="term" value="P:L-tryptophan biosynthetic process"/>
    <property type="evidence" value="ECO:0007669"/>
    <property type="project" value="TreeGrafter"/>
</dbReference>
<dbReference type="PANTHER" id="PTHR11236">
    <property type="entry name" value="AMINOBENZOATE/ANTHRANILATE SYNTHASE"/>
    <property type="match status" value="1"/>
</dbReference>
<evidence type="ECO:0000313" key="6">
    <source>
        <dbReference type="EMBL" id="NYI93373.1"/>
    </source>
</evidence>
<dbReference type="Gene3D" id="3.60.120.10">
    <property type="entry name" value="Anthranilate synthase"/>
    <property type="match status" value="1"/>
</dbReference>
<organism evidence="6 7">
    <name type="scientific">Amycolatopsis endophytica</name>
    <dbReference type="NCBI Taxonomy" id="860233"/>
    <lineage>
        <taxon>Bacteria</taxon>
        <taxon>Bacillati</taxon>
        <taxon>Actinomycetota</taxon>
        <taxon>Actinomycetes</taxon>
        <taxon>Pseudonocardiales</taxon>
        <taxon>Pseudonocardiaceae</taxon>
        <taxon>Amycolatopsis</taxon>
    </lineage>
</organism>
<dbReference type="InterPro" id="IPR019999">
    <property type="entry name" value="Anth_synth_I-like"/>
</dbReference>
<evidence type="ECO:0000256" key="4">
    <source>
        <dbReference type="ARBA" id="ARBA00023239"/>
    </source>
</evidence>
<name>A0A853BDC6_9PSEU</name>
<dbReference type="Pfam" id="PF00425">
    <property type="entry name" value="Chorismate_bind"/>
    <property type="match status" value="1"/>
</dbReference>
<dbReference type="GO" id="GO:0016833">
    <property type="term" value="F:oxo-acid-lyase activity"/>
    <property type="evidence" value="ECO:0007669"/>
    <property type="project" value="InterPro"/>
</dbReference>
<sequence>MRRVIPFAGDALAAGAVLCASAAGEYLFYEDAEGVSLAEGELARVEVYRDRVSLVNSGSRRDFPVHGTPLATAGSVLREVGGRAYGWVAFELCLDSAGGELARFLLPRREIRISGGEATLHAATVAELDDLERRLGDTTATPLPGERIEVDTRDHGAAAYEKSVLAALDEIHAGNLDKVILSRSVPVPGDLDLPATYLAGRRANDPARSFLLRLGGWEAAGFSPEIVARVTASGTVTTQPLAGTRALTGDEDRDAAALAELLRDPKEVFEHAVSVRLAAAELDGLCEPGTVRVTEFMDVRRRGSVQHLASRVMGDLRAGVGAWDALTGLFPAVTASGIPKAQACELLHRLEPGERGLYSGAIVVADSDGALDAALVLRSLFRHRGETWLRAGAGVVGPSTPARELEETREKLAAVSRYLVPAAESLRAAS</sequence>
<accession>A0A853BDC6</accession>
<dbReference type="EMBL" id="JACCFK010000002">
    <property type="protein sequence ID" value="NYI93373.1"/>
    <property type="molecule type" value="Genomic_DNA"/>
</dbReference>
<keyword evidence="7" id="KW-1185">Reference proteome</keyword>
<dbReference type="GO" id="GO:0008909">
    <property type="term" value="F:isochorismate synthase activity"/>
    <property type="evidence" value="ECO:0007669"/>
    <property type="project" value="InterPro"/>
</dbReference>
<dbReference type="InterPro" id="IPR019996">
    <property type="entry name" value="Salicylate_synthase"/>
</dbReference>
<dbReference type="AlphaFoldDB" id="A0A853BDC6"/>
<dbReference type="NCBIfam" id="TIGR03494">
    <property type="entry name" value="salicyl_syn"/>
    <property type="match status" value="1"/>
</dbReference>
<evidence type="ECO:0000313" key="7">
    <source>
        <dbReference type="Proteomes" id="UP000549616"/>
    </source>
</evidence>
<keyword evidence="3" id="KW-0460">Magnesium</keyword>
<dbReference type="GO" id="GO:0046872">
    <property type="term" value="F:metal ion binding"/>
    <property type="evidence" value="ECO:0007669"/>
    <property type="project" value="UniProtKB-KW"/>
</dbReference>
<dbReference type="RefSeq" id="WP_179777556.1">
    <property type="nucleotide sequence ID" value="NZ_JACCFK010000002.1"/>
</dbReference>
<keyword evidence="4" id="KW-0456">Lyase</keyword>
<feature type="domain" description="Chorismate-utilising enzyme C-terminal" evidence="5">
    <location>
        <begin position="158"/>
        <end position="411"/>
    </location>
</feature>
<dbReference type="PRINTS" id="PR00095">
    <property type="entry name" value="ANTSNTHASEI"/>
</dbReference>
<keyword evidence="2" id="KW-0479">Metal-binding</keyword>
<evidence type="ECO:0000259" key="5">
    <source>
        <dbReference type="Pfam" id="PF00425"/>
    </source>
</evidence>
<reference evidence="6 7" key="1">
    <citation type="submission" date="2020-07" db="EMBL/GenBank/DDBJ databases">
        <title>Sequencing the genomes of 1000 actinobacteria strains.</title>
        <authorList>
            <person name="Klenk H.-P."/>
        </authorList>
    </citation>
    <scope>NUCLEOTIDE SEQUENCE [LARGE SCALE GENOMIC DNA]</scope>
    <source>
        <strain evidence="6 7">DSM 104006</strain>
    </source>
</reference>
<dbReference type="Proteomes" id="UP000549616">
    <property type="component" value="Unassembled WGS sequence"/>
</dbReference>
<dbReference type="PANTHER" id="PTHR11236:SF48">
    <property type="entry name" value="ISOCHORISMATE SYNTHASE MENF"/>
    <property type="match status" value="1"/>
</dbReference>
<proteinExistence type="predicted"/>